<evidence type="ECO:0000256" key="2">
    <source>
        <dbReference type="ARBA" id="ARBA00022723"/>
    </source>
</evidence>
<dbReference type="GO" id="GO:0000981">
    <property type="term" value="F:DNA-binding transcription factor activity, RNA polymerase II-specific"/>
    <property type="evidence" value="ECO:0007669"/>
    <property type="project" value="TreeGrafter"/>
</dbReference>
<evidence type="ECO:0000256" key="1">
    <source>
        <dbReference type="ARBA" id="ARBA00004123"/>
    </source>
</evidence>
<dbReference type="SMART" id="SM00355">
    <property type="entry name" value="ZnF_C2H2"/>
    <property type="match status" value="8"/>
</dbReference>
<dbReference type="SMART" id="SM00868">
    <property type="entry name" value="zf-AD"/>
    <property type="match status" value="1"/>
</dbReference>
<name>T1HRF3_RHOPR</name>
<dbReference type="GO" id="GO:0000978">
    <property type="term" value="F:RNA polymerase II cis-regulatory region sequence-specific DNA binding"/>
    <property type="evidence" value="ECO:0007669"/>
    <property type="project" value="TreeGrafter"/>
</dbReference>
<dbReference type="OMA" id="HCCEYCN"/>
<dbReference type="GO" id="GO:0045944">
    <property type="term" value="P:positive regulation of transcription by RNA polymerase II"/>
    <property type="evidence" value="ECO:0007669"/>
    <property type="project" value="UniProtKB-ARBA"/>
</dbReference>
<dbReference type="SUPFAM" id="SSF57667">
    <property type="entry name" value="beta-beta-alpha zinc fingers"/>
    <property type="match status" value="5"/>
</dbReference>
<keyword evidence="7" id="KW-0440">LIM domain</keyword>
<evidence type="ECO:0000313" key="12">
    <source>
        <dbReference type="Proteomes" id="UP000015103"/>
    </source>
</evidence>
<dbReference type="Pfam" id="PF07776">
    <property type="entry name" value="zf-AD"/>
    <property type="match status" value="1"/>
</dbReference>
<dbReference type="PANTHER" id="PTHR19818">
    <property type="entry name" value="ZINC FINGER PROTEIN ZIC AND GLI"/>
    <property type="match status" value="1"/>
</dbReference>
<dbReference type="Pfam" id="PF13912">
    <property type="entry name" value="zf-C2H2_6"/>
    <property type="match status" value="1"/>
</dbReference>
<dbReference type="FunFam" id="3.30.160.60:FF:000100">
    <property type="entry name" value="Zinc finger 45-like"/>
    <property type="match status" value="1"/>
</dbReference>
<comment type="subcellular location">
    <subcellularLocation>
        <location evidence="1">Nucleus</location>
    </subcellularLocation>
</comment>
<evidence type="ECO:0000256" key="8">
    <source>
        <dbReference type="ARBA" id="ARBA00023125"/>
    </source>
</evidence>
<proteinExistence type="predicted"/>
<dbReference type="EMBL" id="ACPB03009186">
    <property type="status" value="NOT_ANNOTATED_CDS"/>
    <property type="molecule type" value="Genomic_DNA"/>
</dbReference>
<organism evidence="11 12">
    <name type="scientific">Rhodnius prolixus</name>
    <name type="common">Triatomid bug</name>
    <dbReference type="NCBI Taxonomy" id="13249"/>
    <lineage>
        <taxon>Eukaryota</taxon>
        <taxon>Metazoa</taxon>
        <taxon>Ecdysozoa</taxon>
        <taxon>Arthropoda</taxon>
        <taxon>Hexapoda</taxon>
        <taxon>Insecta</taxon>
        <taxon>Pterygota</taxon>
        <taxon>Neoptera</taxon>
        <taxon>Paraneoptera</taxon>
        <taxon>Hemiptera</taxon>
        <taxon>Heteroptera</taxon>
        <taxon>Panheteroptera</taxon>
        <taxon>Cimicomorpha</taxon>
        <taxon>Reduviidae</taxon>
        <taxon>Triatominae</taxon>
        <taxon>Rhodnius</taxon>
    </lineage>
</organism>
<dbReference type="InterPro" id="IPR036236">
    <property type="entry name" value="Znf_C2H2_sf"/>
</dbReference>
<keyword evidence="3" id="KW-0677">Repeat</keyword>
<dbReference type="PROSITE" id="PS50157">
    <property type="entry name" value="ZINC_FINGER_C2H2_2"/>
    <property type="match status" value="7"/>
</dbReference>
<dbReference type="eggNOG" id="KOG1721">
    <property type="taxonomic scope" value="Eukaryota"/>
</dbReference>
<dbReference type="Pfam" id="PF13894">
    <property type="entry name" value="zf-C2H2_4"/>
    <property type="match status" value="1"/>
</dbReference>
<dbReference type="InterPro" id="IPR012934">
    <property type="entry name" value="Znf_AD"/>
</dbReference>
<evidence type="ECO:0000256" key="10">
    <source>
        <dbReference type="ARBA" id="ARBA00023242"/>
    </source>
</evidence>
<dbReference type="InterPro" id="IPR013087">
    <property type="entry name" value="Znf_C2H2_type"/>
</dbReference>
<dbReference type="InParanoid" id="T1HRF3"/>
<dbReference type="Gene3D" id="3.40.1800.20">
    <property type="match status" value="1"/>
</dbReference>
<dbReference type="PANTHER" id="PTHR19818:SF163">
    <property type="entry name" value="C2H2-TYPE DOMAIN-CONTAINING PROTEIN"/>
    <property type="match status" value="1"/>
</dbReference>
<dbReference type="PROSITE" id="PS51915">
    <property type="entry name" value="ZAD"/>
    <property type="match status" value="1"/>
</dbReference>
<dbReference type="VEuPathDB" id="VectorBase:RPRC006623"/>
<dbReference type="FunFam" id="3.30.160.60:FF:000322">
    <property type="entry name" value="GDNF-inducible zinc finger protein 1"/>
    <property type="match status" value="1"/>
</dbReference>
<keyword evidence="4" id="KW-0863">Zinc-finger</keyword>
<dbReference type="GO" id="GO:0005634">
    <property type="term" value="C:nucleus"/>
    <property type="evidence" value="ECO:0007669"/>
    <property type="project" value="UniProtKB-SubCell"/>
</dbReference>
<keyword evidence="6" id="KW-0805">Transcription regulation</keyword>
<dbReference type="Gene3D" id="3.30.160.60">
    <property type="entry name" value="Classic Zinc Finger"/>
    <property type="match status" value="7"/>
</dbReference>
<dbReference type="EnsemblMetazoa" id="RPRC006623-RA">
    <property type="protein sequence ID" value="RPRC006623-PA"/>
    <property type="gene ID" value="RPRC006623"/>
</dbReference>
<evidence type="ECO:0000256" key="9">
    <source>
        <dbReference type="ARBA" id="ARBA00023163"/>
    </source>
</evidence>
<keyword evidence="9" id="KW-0804">Transcription</keyword>
<dbReference type="STRING" id="13249.T1HRF3"/>
<evidence type="ECO:0000313" key="11">
    <source>
        <dbReference type="EnsemblMetazoa" id="RPRC006623-PA"/>
    </source>
</evidence>
<sequence>MAEKSFCRLCALKSDNYIKVFEQQGKHLQLAEKIKQCLQIWLMPEDLLPNTVCLTCCEKVNEYSNFYALCIQSQTSLMELLGHHKDNMMLNSESESLENREVPSEMNVEANNVQGISIKDVKSQEKGLHEVSQKNKEFSPSKQFFDKIDRNEVESPKHPAEDNGDEFINEESSFEDKDVYDDTGWFKNYFEVRPPVNTRKMMEGYVWKCSNCDKEMPSRSALKLHYYQEHKQAPSFKCMDCDKAYTRYRSFVRHVKLHWNNECYSCNICGKDFSQKGILQSHMTAHSEERPFVCSECGKAFKQYSSLYLHSKCHLPEEAKPKFPCKICTKVFCSKHAMETHMKIHTGEKNFICDICGKRFIAKGSLDYHIKTHDERKPHSCKICNKSFKTTRLLSKHAMLHTGQKPHQCDVHRRQHTGERPYQCAICHREFTNWANYNKHTKRRHKPGSEGESENEITGQINQQSIHQSILPQQQDIPDNGEFQSENINNVTSAIGPTPTVQDVFSLEPSLYDNVPLDLAEPLSDLYRVPPTYTASVLPPPPTAVPSSSAPPLQLYYLHRYIRYPDFIPTVSSQLLGPVVDETSIRPRFQINTSCLY</sequence>
<dbReference type="GO" id="GO:0008270">
    <property type="term" value="F:zinc ion binding"/>
    <property type="evidence" value="ECO:0007669"/>
    <property type="project" value="UniProtKB-UniRule"/>
</dbReference>
<accession>T1HRF3</accession>
<keyword evidence="12" id="KW-1185">Reference proteome</keyword>
<keyword evidence="2" id="KW-0479">Metal-binding</keyword>
<evidence type="ECO:0000256" key="4">
    <source>
        <dbReference type="ARBA" id="ARBA00022771"/>
    </source>
</evidence>
<evidence type="ECO:0000256" key="6">
    <source>
        <dbReference type="ARBA" id="ARBA00023015"/>
    </source>
</evidence>
<evidence type="ECO:0000256" key="3">
    <source>
        <dbReference type="ARBA" id="ARBA00022737"/>
    </source>
</evidence>
<dbReference type="GO" id="GO:0048598">
    <property type="term" value="P:embryonic morphogenesis"/>
    <property type="evidence" value="ECO:0007669"/>
    <property type="project" value="UniProtKB-ARBA"/>
</dbReference>
<keyword evidence="8" id="KW-0238">DNA-binding</keyword>
<reference evidence="11" key="1">
    <citation type="submission" date="2015-05" db="UniProtKB">
        <authorList>
            <consortium name="EnsemblMetazoa"/>
        </authorList>
    </citation>
    <scope>IDENTIFICATION</scope>
</reference>
<dbReference type="HOGENOM" id="CLU_002678_94_6_1"/>
<dbReference type="InterPro" id="IPR001781">
    <property type="entry name" value="Znf_LIM"/>
</dbReference>
<protein>
    <submittedName>
        <fullName evidence="11">Uncharacterized protein</fullName>
    </submittedName>
</protein>
<keyword evidence="10" id="KW-0539">Nucleus</keyword>
<dbReference type="InterPro" id="IPR050329">
    <property type="entry name" value="GLI_C2H2-zinc-finger"/>
</dbReference>
<dbReference type="Pfam" id="PF00096">
    <property type="entry name" value="zf-C2H2"/>
    <property type="match status" value="5"/>
</dbReference>
<dbReference type="SUPFAM" id="SSF57716">
    <property type="entry name" value="Glucocorticoid receptor-like (DNA-binding domain)"/>
    <property type="match status" value="1"/>
</dbReference>
<dbReference type="PROSITE" id="PS00028">
    <property type="entry name" value="ZINC_FINGER_C2H2_1"/>
    <property type="match status" value="8"/>
</dbReference>
<dbReference type="AlphaFoldDB" id="T1HRF3"/>
<dbReference type="PROSITE" id="PS50023">
    <property type="entry name" value="LIM_DOMAIN_2"/>
    <property type="match status" value="1"/>
</dbReference>
<evidence type="ECO:0000256" key="7">
    <source>
        <dbReference type="ARBA" id="ARBA00023038"/>
    </source>
</evidence>
<dbReference type="Proteomes" id="UP000015103">
    <property type="component" value="Unassembled WGS sequence"/>
</dbReference>
<keyword evidence="5" id="KW-0862">Zinc</keyword>
<evidence type="ECO:0000256" key="5">
    <source>
        <dbReference type="ARBA" id="ARBA00022833"/>
    </source>
</evidence>
<dbReference type="FunFam" id="3.30.160.60:FF:000624">
    <property type="entry name" value="zinc finger protein 697"/>
    <property type="match status" value="1"/>
</dbReference>